<evidence type="ECO:0008006" key="3">
    <source>
        <dbReference type="Google" id="ProtNLM"/>
    </source>
</evidence>
<dbReference type="PANTHER" id="PTHR46890">
    <property type="entry name" value="NON-LTR RETROLELEMENT REVERSE TRANSCRIPTASE-LIKE PROTEIN-RELATED"/>
    <property type="match status" value="1"/>
</dbReference>
<proteinExistence type="predicted"/>
<dbReference type="EMBL" id="CM003613">
    <property type="protein sequence ID" value="KYP55107.1"/>
    <property type="molecule type" value="Genomic_DNA"/>
</dbReference>
<organism evidence="1 2">
    <name type="scientific">Cajanus cajan</name>
    <name type="common">Pigeon pea</name>
    <name type="synonym">Cajanus indicus</name>
    <dbReference type="NCBI Taxonomy" id="3821"/>
    <lineage>
        <taxon>Eukaryota</taxon>
        <taxon>Viridiplantae</taxon>
        <taxon>Streptophyta</taxon>
        <taxon>Embryophyta</taxon>
        <taxon>Tracheophyta</taxon>
        <taxon>Spermatophyta</taxon>
        <taxon>Magnoliopsida</taxon>
        <taxon>eudicotyledons</taxon>
        <taxon>Gunneridae</taxon>
        <taxon>Pentapetalae</taxon>
        <taxon>rosids</taxon>
        <taxon>fabids</taxon>
        <taxon>Fabales</taxon>
        <taxon>Fabaceae</taxon>
        <taxon>Papilionoideae</taxon>
        <taxon>50 kb inversion clade</taxon>
        <taxon>NPAAA clade</taxon>
        <taxon>indigoferoid/millettioid clade</taxon>
        <taxon>Phaseoleae</taxon>
        <taxon>Cajanus</taxon>
    </lineage>
</organism>
<dbReference type="InterPro" id="IPR052343">
    <property type="entry name" value="Retrotransposon-Effector_Assoc"/>
</dbReference>
<dbReference type="Gramene" id="C.cajan_01280.t">
    <property type="protein sequence ID" value="C.cajan_01280.t.cds1"/>
    <property type="gene ID" value="C.cajan_01280"/>
</dbReference>
<dbReference type="Proteomes" id="UP000075243">
    <property type="component" value="Chromosome 11"/>
</dbReference>
<protein>
    <recommendedName>
        <fullName evidence="3">Reverse transcriptase domain-containing protein</fullName>
    </recommendedName>
</protein>
<dbReference type="AlphaFoldDB" id="A0A151SJY4"/>
<keyword evidence="2" id="KW-1185">Reference proteome</keyword>
<feature type="non-terminal residue" evidence="1">
    <location>
        <position position="1"/>
    </location>
</feature>
<evidence type="ECO:0000313" key="2">
    <source>
        <dbReference type="Proteomes" id="UP000075243"/>
    </source>
</evidence>
<gene>
    <name evidence="1" type="ORF">KK1_001312</name>
</gene>
<reference evidence="1 2" key="1">
    <citation type="journal article" date="2012" name="Nat. Biotechnol.">
        <title>Draft genome sequence of pigeonpea (Cajanus cajan), an orphan legume crop of resource-poor farmers.</title>
        <authorList>
            <person name="Varshney R.K."/>
            <person name="Chen W."/>
            <person name="Li Y."/>
            <person name="Bharti A.K."/>
            <person name="Saxena R.K."/>
            <person name="Schlueter J.A."/>
            <person name="Donoghue M.T."/>
            <person name="Azam S."/>
            <person name="Fan G."/>
            <person name="Whaley A.M."/>
            <person name="Farmer A.D."/>
            <person name="Sheridan J."/>
            <person name="Iwata A."/>
            <person name="Tuteja R."/>
            <person name="Penmetsa R.V."/>
            <person name="Wu W."/>
            <person name="Upadhyaya H.D."/>
            <person name="Yang S.P."/>
            <person name="Shah T."/>
            <person name="Saxena K.B."/>
            <person name="Michael T."/>
            <person name="McCombie W.R."/>
            <person name="Yang B."/>
            <person name="Zhang G."/>
            <person name="Yang H."/>
            <person name="Wang J."/>
            <person name="Spillane C."/>
            <person name="Cook D.R."/>
            <person name="May G.D."/>
            <person name="Xu X."/>
            <person name="Jackson S.A."/>
        </authorList>
    </citation>
    <scope>NUCLEOTIDE SEQUENCE [LARGE SCALE GENOMIC DNA]</scope>
    <source>
        <strain evidence="2">cv. Asha</strain>
    </source>
</reference>
<name>A0A151SJY4_CAJCA</name>
<evidence type="ECO:0000313" key="1">
    <source>
        <dbReference type="EMBL" id="KYP55107.1"/>
    </source>
</evidence>
<dbReference type="PANTHER" id="PTHR46890:SF48">
    <property type="entry name" value="RNA-DIRECTED DNA POLYMERASE"/>
    <property type="match status" value="1"/>
</dbReference>
<accession>A0A151SJY4</accession>
<sequence>WSIIGPSYCSLIHEFEEDPNKIVVVNDTFIILIPKLDNMSSLQHMRSIRLCNVSYKVFTKVLSHWLRSIMNDLIDPNQCSFIRNRHSSDNTIITQEVVHSM</sequence>